<dbReference type="Proteomes" id="UP001432322">
    <property type="component" value="Unassembled WGS sequence"/>
</dbReference>
<sequence length="351" mass="40167">MTSFSGDVTEHSEESISLLIPGVFDGSSRDKMFSPTKTIGGFPWVLSVYRSSAHKSSIFITLKCPMKEGSNGWKCLSNLRIRIENPHDSFISHSVYMSDIRFDKDTHFFKEIHGETLLRANLFDEDPAVVTVWITVKEESRFRAREVQTFDFFSPSKISDVVLIVEGKKLHVSRQILALRSAFFETLFYGDFKESMNSEININDVKLEEFLVIANLIYGCDQEITGDNVEIVLKMADRFDVKGILEKAEDFLRRQATKDVKNVLCLADQYGMNSLRDDCIKKVTSPEMVRDLKNSTNYSNLSEKTKDELFNKVITMAIDLKNSPKNPRKKISRGDSYSSSSYSSHYSNHRY</sequence>
<dbReference type="Gene3D" id="3.30.710.10">
    <property type="entry name" value="Potassium Channel Kv1.1, Chain A"/>
    <property type="match status" value="1"/>
</dbReference>
<name>A0AAV5WEB5_9BILA</name>
<comment type="caution">
    <text evidence="3">The sequence shown here is derived from an EMBL/GenBank/DDBJ whole genome shotgun (WGS) entry which is preliminary data.</text>
</comment>
<dbReference type="Pfam" id="PF00917">
    <property type="entry name" value="MATH"/>
    <property type="match status" value="1"/>
</dbReference>
<evidence type="ECO:0000313" key="3">
    <source>
        <dbReference type="EMBL" id="GMT28975.1"/>
    </source>
</evidence>
<dbReference type="EMBL" id="BTSY01000005">
    <property type="protein sequence ID" value="GMT28975.1"/>
    <property type="molecule type" value="Genomic_DNA"/>
</dbReference>
<dbReference type="SMART" id="SM00225">
    <property type="entry name" value="BTB"/>
    <property type="match status" value="1"/>
</dbReference>
<dbReference type="PANTHER" id="PTHR47022">
    <property type="entry name" value="BTB AND MATH DOMAIN-CONTAINING PROTEIN 36-RELATED"/>
    <property type="match status" value="1"/>
</dbReference>
<dbReference type="Gene3D" id="2.60.210.10">
    <property type="entry name" value="Apoptosis, Tumor Necrosis Factor Receptor Associated Protein 2, Chain A"/>
    <property type="match status" value="1"/>
</dbReference>
<proteinExistence type="predicted"/>
<gene>
    <name evidence="3" type="ORF">PFISCL1PPCAC_20272</name>
</gene>
<reference evidence="3" key="1">
    <citation type="submission" date="2023-10" db="EMBL/GenBank/DDBJ databases">
        <title>Genome assembly of Pristionchus species.</title>
        <authorList>
            <person name="Yoshida K."/>
            <person name="Sommer R.J."/>
        </authorList>
    </citation>
    <scope>NUCLEOTIDE SEQUENCE</scope>
    <source>
        <strain evidence="3">RS5133</strain>
    </source>
</reference>
<dbReference type="PANTHER" id="PTHR47022:SF1">
    <property type="entry name" value="BTB AND MATH DOMAIN-CONTAINING PROTEIN 36-RELATED"/>
    <property type="match status" value="1"/>
</dbReference>
<accession>A0AAV5WEB5</accession>
<keyword evidence="4" id="KW-1185">Reference proteome</keyword>
<dbReference type="InterPro" id="IPR008974">
    <property type="entry name" value="TRAF-like"/>
</dbReference>
<dbReference type="InterPro" id="IPR000210">
    <property type="entry name" value="BTB/POZ_dom"/>
</dbReference>
<dbReference type="InterPro" id="IPR011333">
    <property type="entry name" value="SKP1/BTB/POZ_sf"/>
</dbReference>
<dbReference type="AlphaFoldDB" id="A0AAV5WEB5"/>
<dbReference type="InterPro" id="IPR002083">
    <property type="entry name" value="MATH/TRAF_dom"/>
</dbReference>
<dbReference type="PROSITE" id="PS50097">
    <property type="entry name" value="BTB"/>
    <property type="match status" value="1"/>
</dbReference>
<feature type="domain" description="BTB" evidence="2">
    <location>
        <begin position="159"/>
        <end position="226"/>
    </location>
</feature>
<evidence type="ECO:0000313" key="4">
    <source>
        <dbReference type="Proteomes" id="UP001432322"/>
    </source>
</evidence>
<feature type="region of interest" description="Disordered" evidence="1">
    <location>
        <begin position="324"/>
        <end position="351"/>
    </location>
</feature>
<dbReference type="Pfam" id="PF00651">
    <property type="entry name" value="BTB"/>
    <property type="match status" value="1"/>
</dbReference>
<protein>
    <recommendedName>
        <fullName evidence="2">BTB domain-containing protein</fullName>
    </recommendedName>
</protein>
<dbReference type="SUPFAM" id="SSF54695">
    <property type="entry name" value="POZ domain"/>
    <property type="match status" value="1"/>
</dbReference>
<evidence type="ECO:0000256" key="1">
    <source>
        <dbReference type="SAM" id="MobiDB-lite"/>
    </source>
</evidence>
<dbReference type="CDD" id="cd18186">
    <property type="entry name" value="BTB_POZ_ZBTB_KLHL-like"/>
    <property type="match status" value="1"/>
</dbReference>
<evidence type="ECO:0000259" key="2">
    <source>
        <dbReference type="PROSITE" id="PS50097"/>
    </source>
</evidence>
<organism evidence="3 4">
    <name type="scientific">Pristionchus fissidentatus</name>
    <dbReference type="NCBI Taxonomy" id="1538716"/>
    <lineage>
        <taxon>Eukaryota</taxon>
        <taxon>Metazoa</taxon>
        <taxon>Ecdysozoa</taxon>
        <taxon>Nematoda</taxon>
        <taxon>Chromadorea</taxon>
        <taxon>Rhabditida</taxon>
        <taxon>Rhabditina</taxon>
        <taxon>Diplogasteromorpha</taxon>
        <taxon>Diplogasteroidea</taxon>
        <taxon>Neodiplogasteridae</taxon>
        <taxon>Pristionchus</taxon>
    </lineage>
</organism>
<feature type="compositionally biased region" description="Low complexity" evidence="1">
    <location>
        <begin position="336"/>
        <end position="351"/>
    </location>
</feature>